<accession>A0AAI9K4L8</accession>
<gene>
    <name evidence="1" type="ORF">COEU31_02220</name>
</gene>
<comment type="caution">
    <text evidence="1">The sequence shown here is derived from an EMBL/GenBank/DDBJ whole genome shotgun (WGS) entry which is preliminary data.</text>
</comment>
<proteinExistence type="predicted"/>
<name>A0AAI9K4L8_9FIRM</name>
<evidence type="ECO:0000313" key="1">
    <source>
        <dbReference type="EMBL" id="GFO93176.1"/>
    </source>
</evidence>
<reference evidence="1" key="1">
    <citation type="submission" date="2020-06" db="EMBL/GenBank/DDBJ databases">
        <title>Characterization of fructooligosaccharide metabolism and fructooligosaccharide-degrading enzymes in human commensal butyrate producers.</title>
        <authorList>
            <person name="Tanno H."/>
            <person name="Fujii T."/>
            <person name="Hirano K."/>
            <person name="Maeno S."/>
            <person name="Tonozuka T."/>
            <person name="Sakamoto M."/>
            <person name="Ohkuma M."/>
            <person name="Tochio T."/>
            <person name="Endo A."/>
        </authorList>
    </citation>
    <scope>NUCLEOTIDE SEQUENCE</scope>
    <source>
        <strain evidence="1">JCM 31265</strain>
    </source>
</reference>
<protein>
    <submittedName>
        <fullName evidence="1">Uncharacterized protein</fullName>
    </submittedName>
</protein>
<organism evidence="1 2">
    <name type="scientific">Coprococcus eutactus</name>
    <dbReference type="NCBI Taxonomy" id="33043"/>
    <lineage>
        <taxon>Bacteria</taxon>
        <taxon>Bacillati</taxon>
        <taxon>Bacillota</taxon>
        <taxon>Clostridia</taxon>
        <taxon>Lachnospirales</taxon>
        <taxon>Lachnospiraceae</taxon>
        <taxon>Coprococcus</taxon>
    </lineage>
</organism>
<evidence type="ECO:0000313" key="2">
    <source>
        <dbReference type="Proteomes" id="UP000660047"/>
    </source>
</evidence>
<dbReference type="AlphaFoldDB" id="A0AAI9K4L8"/>
<dbReference type="Proteomes" id="UP000660047">
    <property type="component" value="Unassembled WGS sequence"/>
</dbReference>
<dbReference type="EMBL" id="BLYL01000001">
    <property type="protein sequence ID" value="GFO93176.1"/>
    <property type="molecule type" value="Genomic_DNA"/>
</dbReference>
<sequence length="41" mass="5063">MYLPINREKTVVRVFIRNVWKVAFEQWIERLQHTYLSAVVE</sequence>